<dbReference type="GO" id="GO:0016787">
    <property type="term" value="F:hydrolase activity"/>
    <property type="evidence" value="ECO:0007669"/>
    <property type="project" value="UniProtKB-KW"/>
</dbReference>
<comment type="caution">
    <text evidence="9">The sequence shown here is derived from an EMBL/GenBank/DDBJ whole genome shotgun (WGS) entry which is preliminary data.</text>
</comment>
<keyword evidence="5" id="KW-0479">Metal-binding</keyword>
<dbReference type="PANTHER" id="PTHR22930">
    <property type="match status" value="1"/>
</dbReference>
<dbReference type="PANTHER" id="PTHR22930:SF289">
    <property type="entry name" value="DDE TNP4 DOMAIN-CONTAINING PROTEIN-RELATED"/>
    <property type="match status" value="1"/>
</dbReference>
<dbReference type="Pfam" id="PF13359">
    <property type="entry name" value="DDE_Tnp_4"/>
    <property type="match status" value="1"/>
</dbReference>
<keyword evidence="6" id="KW-0378">Hydrolase</keyword>
<comment type="similarity">
    <text evidence="3">Belongs to the HARBI1 family.</text>
</comment>
<sequence length="291" mass="32467">NNSISPMQQLLIALRYYATGNHLLSIADFAGVHVSSVSRIVKKVSVAIASLRARYIKLPFTAEGLLELQQQFYEVARFPRVIGAVDGTHIRIQSPGGDDAEVFRNRKSYHSINVQGVTDARLNFVDIVVRWPGSAHDTTIFNSSRLKARFENGSYPNCLLLGDSGYPVKSYLLTPLLHPNGQQEQLYNESHIRTRGVVEKLFGVWKRRFPVNAYGCRLKLDTTLIVIVATAILHNVAQEMGEDEIPPVEGNPHELNVLIEEGNIPVVPADINHVGGNNVRLNFINDYFGRL</sequence>
<keyword evidence="4" id="KW-0540">Nuclease</keyword>
<name>A0A5N4B4G9_PHOPY</name>
<organism evidence="9 10">
    <name type="scientific">Photinus pyralis</name>
    <name type="common">Common eastern firefly</name>
    <name type="synonym">Lampyris pyralis</name>
    <dbReference type="NCBI Taxonomy" id="7054"/>
    <lineage>
        <taxon>Eukaryota</taxon>
        <taxon>Metazoa</taxon>
        <taxon>Ecdysozoa</taxon>
        <taxon>Arthropoda</taxon>
        <taxon>Hexapoda</taxon>
        <taxon>Insecta</taxon>
        <taxon>Pterygota</taxon>
        <taxon>Neoptera</taxon>
        <taxon>Endopterygota</taxon>
        <taxon>Coleoptera</taxon>
        <taxon>Polyphaga</taxon>
        <taxon>Elateriformia</taxon>
        <taxon>Elateroidea</taxon>
        <taxon>Lampyridae</taxon>
        <taxon>Lampyrinae</taxon>
        <taxon>Photinus</taxon>
    </lineage>
</organism>
<dbReference type="EMBL" id="VVIM01000001">
    <property type="protein sequence ID" value="KAB0804495.1"/>
    <property type="molecule type" value="Genomic_DNA"/>
</dbReference>
<evidence type="ECO:0000256" key="2">
    <source>
        <dbReference type="ARBA" id="ARBA00004123"/>
    </source>
</evidence>
<dbReference type="GO" id="GO:0004518">
    <property type="term" value="F:nuclease activity"/>
    <property type="evidence" value="ECO:0007669"/>
    <property type="project" value="UniProtKB-KW"/>
</dbReference>
<keyword evidence="10" id="KW-1185">Reference proteome</keyword>
<evidence type="ECO:0000259" key="8">
    <source>
        <dbReference type="Pfam" id="PF13359"/>
    </source>
</evidence>
<dbReference type="AlphaFoldDB" id="A0A5N4B4G9"/>
<dbReference type="Proteomes" id="UP000327044">
    <property type="component" value="Unassembled WGS sequence"/>
</dbReference>
<evidence type="ECO:0000256" key="4">
    <source>
        <dbReference type="ARBA" id="ARBA00022722"/>
    </source>
</evidence>
<evidence type="ECO:0000256" key="1">
    <source>
        <dbReference type="ARBA" id="ARBA00001968"/>
    </source>
</evidence>
<feature type="domain" description="DDE Tnp4" evidence="8">
    <location>
        <begin position="85"/>
        <end position="235"/>
    </location>
</feature>
<feature type="non-terminal residue" evidence="9">
    <location>
        <position position="1"/>
    </location>
</feature>
<gene>
    <name evidence="9" type="ORF">PPYR_01465</name>
</gene>
<dbReference type="GO" id="GO:0005634">
    <property type="term" value="C:nucleus"/>
    <property type="evidence" value="ECO:0007669"/>
    <property type="project" value="UniProtKB-SubCell"/>
</dbReference>
<evidence type="ECO:0000256" key="6">
    <source>
        <dbReference type="ARBA" id="ARBA00022801"/>
    </source>
</evidence>
<evidence type="ECO:0000256" key="5">
    <source>
        <dbReference type="ARBA" id="ARBA00022723"/>
    </source>
</evidence>
<dbReference type="InterPro" id="IPR045249">
    <property type="entry name" value="HARBI1-like"/>
</dbReference>
<proteinExistence type="inferred from homology"/>
<evidence type="ECO:0000313" key="9">
    <source>
        <dbReference type="EMBL" id="KAB0804495.1"/>
    </source>
</evidence>
<dbReference type="GO" id="GO:0046872">
    <property type="term" value="F:metal ion binding"/>
    <property type="evidence" value="ECO:0007669"/>
    <property type="project" value="UniProtKB-KW"/>
</dbReference>
<dbReference type="InParanoid" id="A0A5N4B4G9"/>
<comment type="cofactor">
    <cofactor evidence="1">
        <name>a divalent metal cation</name>
        <dbReference type="ChEBI" id="CHEBI:60240"/>
    </cofactor>
</comment>
<reference evidence="9 10" key="1">
    <citation type="journal article" date="2018" name="Elife">
        <title>Firefly genomes illuminate parallel origins of bioluminescence in beetles.</title>
        <authorList>
            <person name="Fallon T.R."/>
            <person name="Lower S.E."/>
            <person name="Chang C.H."/>
            <person name="Bessho-Uehara M."/>
            <person name="Martin G.J."/>
            <person name="Bewick A.J."/>
            <person name="Behringer M."/>
            <person name="Debat H.J."/>
            <person name="Wong I."/>
            <person name="Day J.C."/>
            <person name="Suvorov A."/>
            <person name="Silva C.J."/>
            <person name="Stanger-Hall K.F."/>
            <person name="Hall D.W."/>
            <person name="Schmitz R.J."/>
            <person name="Nelson D.R."/>
            <person name="Lewis S.M."/>
            <person name="Shigenobu S."/>
            <person name="Bybee S.M."/>
            <person name="Larracuente A.M."/>
            <person name="Oba Y."/>
            <person name="Weng J.K."/>
        </authorList>
    </citation>
    <scope>NUCLEOTIDE SEQUENCE [LARGE SCALE GENOMIC DNA]</scope>
    <source>
        <strain evidence="9">1611_PpyrPB1</strain>
        <tissue evidence="9">Whole body</tissue>
    </source>
</reference>
<comment type="subcellular location">
    <subcellularLocation>
        <location evidence="2">Nucleus</location>
    </subcellularLocation>
</comment>
<keyword evidence="7" id="KW-0539">Nucleus</keyword>
<evidence type="ECO:0000313" key="10">
    <source>
        <dbReference type="Proteomes" id="UP000327044"/>
    </source>
</evidence>
<evidence type="ECO:0000256" key="7">
    <source>
        <dbReference type="ARBA" id="ARBA00023242"/>
    </source>
</evidence>
<protein>
    <recommendedName>
        <fullName evidence="8">DDE Tnp4 domain-containing protein</fullName>
    </recommendedName>
</protein>
<evidence type="ECO:0000256" key="3">
    <source>
        <dbReference type="ARBA" id="ARBA00006958"/>
    </source>
</evidence>
<accession>A0A5N4B4G9</accession>
<dbReference type="InterPro" id="IPR027806">
    <property type="entry name" value="HARBI1_dom"/>
</dbReference>